<dbReference type="PANTHER" id="PTHR43298:SF2">
    <property type="entry name" value="FMN_FAD EXPORTER YEEO-RELATED"/>
    <property type="match status" value="1"/>
</dbReference>
<accession>A0AAU8AMU8</accession>
<dbReference type="GO" id="GO:0015297">
    <property type="term" value="F:antiporter activity"/>
    <property type="evidence" value="ECO:0007669"/>
    <property type="project" value="InterPro"/>
</dbReference>
<dbReference type="InterPro" id="IPR050222">
    <property type="entry name" value="MATE_MdtK"/>
</dbReference>
<dbReference type="Pfam" id="PF01554">
    <property type="entry name" value="MatE"/>
    <property type="match status" value="1"/>
</dbReference>
<dbReference type="EMBL" id="CP123385">
    <property type="protein sequence ID" value="XCC95686.1"/>
    <property type="molecule type" value="Genomic_DNA"/>
</dbReference>
<evidence type="ECO:0000313" key="3">
    <source>
        <dbReference type="EMBL" id="XCC95686.1"/>
    </source>
</evidence>
<protein>
    <submittedName>
        <fullName evidence="3">MATE family efflux transporter</fullName>
    </submittedName>
</protein>
<sequence length="446" mass="46330">MRFTGPASATIFALAWPMMLRAIMLHGTVVIDAWLVAGLGEEAVAAMGLATAFGGLLLGVLLAFSTATQILAAKSFGTGRPEALRTALVCGLVINLGAGLAGLLATALVAGPMIEGSAHTPWIAAEARSYLAAFSIVVLGEAAAQSLSAHLNGCGETRRPFYSYLLAVPVNVGVSVVLIYGLLGAPALGVTGAAIGSGVSAVLRALYLGHHVRRANAAALAASAWTQGSFPRALRDHLVFALPVAATFLSATVANTVCSLIYARLEITEFAALTLIAPWVQVAGTVGMAWAQAAGILVAQLLGRGAGAGVLEDFLRQAWGGAVLAAAAVAAAYVGICASSGWIYGTLQAETQAALWSFLPVLLLLPFPKGSNAICGNTLRAAGETVYVMHIFVWSQWLFRVPGTAALVWMGVPVAWVFSLLLFEELVKFPPFHQRMRGGRWKVAKL</sequence>
<evidence type="ECO:0000256" key="2">
    <source>
        <dbReference type="SAM" id="Phobius"/>
    </source>
</evidence>
<feature type="transmembrane region" description="Helical" evidence="2">
    <location>
        <begin position="43"/>
        <end position="65"/>
    </location>
</feature>
<dbReference type="GO" id="GO:0005886">
    <property type="term" value="C:plasma membrane"/>
    <property type="evidence" value="ECO:0007669"/>
    <property type="project" value="TreeGrafter"/>
</dbReference>
<feature type="transmembrane region" description="Helical" evidence="2">
    <location>
        <begin position="161"/>
        <end position="182"/>
    </location>
</feature>
<feature type="transmembrane region" description="Helical" evidence="2">
    <location>
        <begin position="405"/>
        <end position="427"/>
    </location>
</feature>
<keyword evidence="2" id="KW-1133">Transmembrane helix</keyword>
<feature type="transmembrane region" description="Helical" evidence="2">
    <location>
        <begin position="238"/>
        <end position="262"/>
    </location>
</feature>
<feature type="transmembrane region" description="Helical" evidence="2">
    <location>
        <begin position="188"/>
        <end position="207"/>
    </location>
</feature>
<reference evidence="3" key="1">
    <citation type="submission" date="2023-02" db="EMBL/GenBank/DDBJ databases">
        <title>Description and genomic characterization of Salipiger bruguierae sp. nov., isolated from the sediment of mangrove plant Bruguiera sexangula.</title>
        <authorList>
            <person name="Long M."/>
        </authorList>
    </citation>
    <scope>NUCLEOTIDE SEQUENCE</scope>
    <source>
        <strain evidence="3">H15</strain>
    </source>
</reference>
<feature type="transmembrane region" description="Helical" evidence="2">
    <location>
        <begin position="12"/>
        <end position="37"/>
    </location>
</feature>
<gene>
    <name evidence="3" type="ORF">PVT71_21625</name>
</gene>
<dbReference type="PANTHER" id="PTHR43298">
    <property type="entry name" value="MULTIDRUG RESISTANCE PROTEIN NORM-RELATED"/>
    <property type="match status" value="1"/>
</dbReference>
<feature type="transmembrane region" description="Helical" evidence="2">
    <location>
        <begin position="351"/>
        <end position="367"/>
    </location>
</feature>
<keyword evidence="1" id="KW-0813">Transport</keyword>
<feature type="transmembrane region" description="Helical" evidence="2">
    <location>
        <begin position="323"/>
        <end position="345"/>
    </location>
</feature>
<dbReference type="InterPro" id="IPR002528">
    <property type="entry name" value="MATE_fam"/>
</dbReference>
<organism evidence="3">
    <name type="scientific">Alloyangia sp. H15</name>
    <dbReference type="NCBI Taxonomy" id="3029062"/>
    <lineage>
        <taxon>Bacteria</taxon>
        <taxon>Pseudomonadati</taxon>
        <taxon>Pseudomonadota</taxon>
        <taxon>Alphaproteobacteria</taxon>
        <taxon>Rhodobacterales</taxon>
        <taxon>Roseobacteraceae</taxon>
        <taxon>Alloyangia</taxon>
    </lineage>
</organism>
<dbReference type="GO" id="GO:0042910">
    <property type="term" value="F:xenobiotic transmembrane transporter activity"/>
    <property type="evidence" value="ECO:0007669"/>
    <property type="project" value="InterPro"/>
</dbReference>
<dbReference type="RefSeq" id="WP_353474552.1">
    <property type="nucleotide sequence ID" value="NZ_CP123385.1"/>
</dbReference>
<feature type="transmembrane region" description="Helical" evidence="2">
    <location>
        <begin position="130"/>
        <end position="149"/>
    </location>
</feature>
<proteinExistence type="predicted"/>
<evidence type="ECO:0000256" key="1">
    <source>
        <dbReference type="ARBA" id="ARBA00022448"/>
    </source>
</evidence>
<keyword evidence="2" id="KW-0812">Transmembrane</keyword>
<dbReference type="AlphaFoldDB" id="A0AAU8AMU8"/>
<feature type="transmembrane region" description="Helical" evidence="2">
    <location>
        <begin position="86"/>
        <end position="110"/>
    </location>
</feature>
<keyword evidence="2" id="KW-0472">Membrane</keyword>
<name>A0AAU8AMU8_9RHOB</name>
<feature type="transmembrane region" description="Helical" evidence="2">
    <location>
        <begin position="282"/>
        <end position="302"/>
    </location>
</feature>